<evidence type="ECO:0000313" key="2">
    <source>
        <dbReference type="Proteomes" id="UP000002873"/>
    </source>
</evidence>
<dbReference type="GeneID" id="12980132"/>
<evidence type="ECO:0000313" key="1">
    <source>
        <dbReference type="EMBL" id="AFE86271.1"/>
    </source>
</evidence>
<protein>
    <submittedName>
        <fullName evidence="1">Uncharacterized protein</fullName>
    </submittedName>
</protein>
<accession>I1TLG9</accession>
<gene>
    <name evidence="1" type="ORF">PBC1_035</name>
</gene>
<dbReference type="KEGG" id="vg:12980132"/>
<dbReference type="RefSeq" id="YP_006383488.1">
    <property type="nucleotide sequence ID" value="NC_017976.1"/>
</dbReference>
<organism evidence="1 2">
    <name type="scientific">Bacillus phage PBC1</name>
    <dbReference type="NCBI Taxonomy" id="1161901"/>
    <lineage>
        <taxon>Viruses</taxon>
        <taxon>Duplodnaviria</taxon>
        <taxon>Heunggongvirae</taxon>
        <taxon>Uroviricota</taxon>
        <taxon>Caudoviricetes</taxon>
        <taxon>Gutmannvirinae</taxon>
        <taxon>Pebcunavirus</taxon>
        <taxon>Pebcunavirus PBC1</taxon>
    </lineage>
</organism>
<dbReference type="EMBL" id="JQ619704">
    <property type="protein sequence ID" value="AFE86271.1"/>
    <property type="molecule type" value="Genomic_DNA"/>
</dbReference>
<sequence length="94" mass="10629">MINIQINEDVKLTSDKAGMNVQIEERIYKKDDIGLIEPTENFKVVGYYGSVPHAIKGLIKRGLNKSEASSFEGLISDMERIEKEIMSAVHQMNM</sequence>
<reference evidence="1 2" key="1">
    <citation type="journal article" date="2012" name="J. Virol.">
        <title>Complete Genome Sequence of Bacillus cereus Bacteriophage PBC1.</title>
        <authorList>
            <person name="Kong M."/>
            <person name="Kim M."/>
            <person name="Ryu S."/>
        </authorList>
    </citation>
    <scope>NUCLEOTIDE SEQUENCE [LARGE SCALE GENOMIC DNA]</scope>
</reference>
<keyword evidence="2" id="KW-1185">Reference proteome</keyword>
<proteinExistence type="predicted"/>
<dbReference type="Proteomes" id="UP000002873">
    <property type="component" value="Segment"/>
</dbReference>
<name>I1TLG9_9CAUD</name>